<dbReference type="PROSITE" id="PS00829">
    <property type="entry name" value="GREAB_1"/>
    <property type="match status" value="1"/>
</dbReference>
<dbReference type="AlphaFoldDB" id="A0A1G6NLP7"/>
<evidence type="ECO:0000259" key="11">
    <source>
        <dbReference type="Pfam" id="PF03449"/>
    </source>
</evidence>
<proteinExistence type="inferred from homology"/>
<dbReference type="GO" id="GO:0003677">
    <property type="term" value="F:DNA binding"/>
    <property type="evidence" value="ECO:0007669"/>
    <property type="project" value="UniProtKB-UniRule"/>
</dbReference>
<organism evidence="12 13">
    <name type="scientific">Succiniclasticum ruminis</name>
    <dbReference type="NCBI Taxonomy" id="40841"/>
    <lineage>
        <taxon>Bacteria</taxon>
        <taxon>Bacillati</taxon>
        <taxon>Bacillota</taxon>
        <taxon>Negativicutes</taxon>
        <taxon>Acidaminococcales</taxon>
        <taxon>Acidaminococcaceae</taxon>
        <taxon>Succiniclasticum</taxon>
    </lineage>
</organism>
<dbReference type="InterPro" id="IPR028624">
    <property type="entry name" value="Tscrpt_elong_fac_GreA/B"/>
</dbReference>
<keyword evidence="3 8" id="KW-0805">Transcription regulation</keyword>
<evidence type="ECO:0000256" key="6">
    <source>
        <dbReference type="ARBA" id="ARBA00024916"/>
    </source>
</evidence>
<dbReference type="InterPro" id="IPR001437">
    <property type="entry name" value="Tscrpt_elong_fac_GreA/B_C"/>
</dbReference>
<dbReference type="Proteomes" id="UP000198943">
    <property type="component" value="Unassembled WGS sequence"/>
</dbReference>
<dbReference type="GO" id="GO:0032784">
    <property type="term" value="P:regulation of DNA-templated transcription elongation"/>
    <property type="evidence" value="ECO:0007669"/>
    <property type="project" value="UniProtKB-UniRule"/>
</dbReference>
<keyword evidence="13" id="KW-1185">Reference proteome</keyword>
<dbReference type="InterPro" id="IPR036805">
    <property type="entry name" value="Tscrpt_elong_fac_GreA/B_N_sf"/>
</dbReference>
<comment type="similarity">
    <text evidence="1 8 9">Belongs to the GreA/GreB family.</text>
</comment>
<evidence type="ECO:0000256" key="9">
    <source>
        <dbReference type="RuleBase" id="RU000556"/>
    </source>
</evidence>
<dbReference type="GO" id="GO:0070063">
    <property type="term" value="F:RNA polymerase binding"/>
    <property type="evidence" value="ECO:0007669"/>
    <property type="project" value="InterPro"/>
</dbReference>
<evidence type="ECO:0000259" key="10">
    <source>
        <dbReference type="Pfam" id="PF01272"/>
    </source>
</evidence>
<dbReference type="FunFam" id="1.10.287.180:FF:000001">
    <property type="entry name" value="Transcription elongation factor GreA"/>
    <property type="match status" value="1"/>
</dbReference>
<dbReference type="FunFam" id="3.10.50.30:FF:000001">
    <property type="entry name" value="Transcription elongation factor GreA"/>
    <property type="match status" value="1"/>
</dbReference>
<dbReference type="HAMAP" id="MF_00105">
    <property type="entry name" value="GreA_GreB"/>
    <property type="match status" value="1"/>
</dbReference>
<keyword evidence="4 8" id="KW-0238">DNA-binding</keyword>
<evidence type="ECO:0000256" key="5">
    <source>
        <dbReference type="ARBA" id="ARBA00023163"/>
    </source>
</evidence>
<dbReference type="NCBIfam" id="NF001263">
    <property type="entry name" value="PRK00226.1-4"/>
    <property type="match status" value="1"/>
</dbReference>
<keyword evidence="12" id="KW-0251">Elongation factor</keyword>
<evidence type="ECO:0000313" key="12">
    <source>
        <dbReference type="EMBL" id="SDC68304.1"/>
    </source>
</evidence>
<gene>
    <name evidence="8" type="primary">greA</name>
    <name evidence="12" type="ORF">SAMN04487864_11436</name>
</gene>
<dbReference type="OrthoDB" id="9808774at2"/>
<dbReference type="PANTHER" id="PTHR30437">
    <property type="entry name" value="TRANSCRIPTION ELONGATION FACTOR GREA"/>
    <property type="match status" value="1"/>
</dbReference>
<evidence type="ECO:0000256" key="7">
    <source>
        <dbReference type="ARBA" id="ARBA00030776"/>
    </source>
</evidence>
<dbReference type="Gene3D" id="1.10.287.180">
    <property type="entry name" value="Transcription elongation factor, GreA/GreB, N-terminal domain"/>
    <property type="match status" value="1"/>
</dbReference>
<dbReference type="PIRSF" id="PIRSF006092">
    <property type="entry name" value="GreA_GreB"/>
    <property type="match status" value="1"/>
</dbReference>
<evidence type="ECO:0000313" key="13">
    <source>
        <dbReference type="Proteomes" id="UP000198943"/>
    </source>
</evidence>
<dbReference type="PANTHER" id="PTHR30437:SF4">
    <property type="entry name" value="TRANSCRIPTION ELONGATION FACTOR GREA"/>
    <property type="match status" value="1"/>
</dbReference>
<evidence type="ECO:0000256" key="1">
    <source>
        <dbReference type="ARBA" id="ARBA00008213"/>
    </source>
</evidence>
<dbReference type="GO" id="GO:0003746">
    <property type="term" value="F:translation elongation factor activity"/>
    <property type="evidence" value="ECO:0007669"/>
    <property type="project" value="UniProtKB-KW"/>
</dbReference>
<dbReference type="SUPFAM" id="SSF54534">
    <property type="entry name" value="FKBP-like"/>
    <property type="match status" value="1"/>
</dbReference>
<dbReference type="RefSeq" id="WP_093730954.1">
    <property type="nucleotide sequence ID" value="NZ_FMYW01000014.1"/>
</dbReference>
<dbReference type="SUPFAM" id="SSF46557">
    <property type="entry name" value="GreA transcript cleavage protein, N-terminal domain"/>
    <property type="match status" value="1"/>
</dbReference>
<dbReference type="GO" id="GO:0006354">
    <property type="term" value="P:DNA-templated transcription elongation"/>
    <property type="evidence" value="ECO:0007669"/>
    <property type="project" value="TreeGrafter"/>
</dbReference>
<dbReference type="Gene3D" id="3.10.50.30">
    <property type="entry name" value="Transcription elongation factor, GreA/GreB, C-terminal domain"/>
    <property type="match status" value="1"/>
</dbReference>
<dbReference type="EMBL" id="FMYW01000014">
    <property type="protein sequence ID" value="SDC68304.1"/>
    <property type="molecule type" value="Genomic_DNA"/>
</dbReference>
<evidence type="ECO:0000256" key="8">
    <source>
        <dbReference type="HAMAP-Rule" id="MF_00105"/>
    </source>
</evidence>
<dbReference type="InterPro" id="IPR023459">
    <property type="entry name" value="Tscrpt_elong_fac_GreA/B_fam"/>
</dbReference>
<evidence type="ECO:0000256" key="4">
    <source>
        <dbReference type="ARBA" id="ARBA00023125"/>
    </source>
</evidence>
<comment type="function">
    <text evidence="6 8 9">Necessary for efficient RNA polymerase transcription elongation past template-encoded arresting sites. The arresting sites in DNA have the property of trapping a certain fraction of elongating RNA polymerases that pass through, resulting in locked ternary complexes. Cleavage of the nascent transcript by cleavage factors such as GreA or GreB allows the resumption of elongation from the new 3'terminus. GreA releases sequences of 2 to 3 nucleotides.</text>
</comment>
<accession>A0A1G6NLP7</accession>
<name>A0A1G6NLP7_9FIRM</name>
<keyword evidence="12" id="KW-0648">Protein biosynthesis</keyword>
<dbReference type="InterPro" id="IPR006359">
    <property type="entry name" value="Tscrpt_elong_fac_GreA"/>
</dbReference>
<dbReference type="Pfam" id="PF01272">
    <property type="entry name" value="GreA_GreB"/>
    <property type="match status" value="1"/>
</dbReference>
<reference evidence="13" key="1">
    <citation type="submission" date="2016-10" db="EMBL/GenBank/DDBJ databases">
        <authorList>
            <person name="Varghese N."/>
            <person name="Submissions S."/>
        </authorList>
    </citation>
    <scope>NUCLEOTIDE SEQUENCE [LARGE SCALE GENOMIC DNA]</scope>
    <source>
        <strain evidence="13">DSM 11005</strain>
    </source>
</reference>
<feature type="domain" description="Transcription elongation factor GreA/GreB C-terminal" evidence="10">
    <location>
        <begin position="84"/>
        <end position="161"/>
    </location>
</feature>
<evidence type="ECO:0000256" key="3">
    <source>
        <dbReference type="ARBA" id="ARBA00023015"/>
    </source>
</evidence>
<dbReference type="InterPro" id="IPR018151">
    <property type="entry name" value="TF_GreA/GreB_CS"/>
</dbReference>
<dbReference type="InterPro" id="IPR036953">
    <property type="entry name" value="GreA/GreB_C_sf"/>
</dbReference>
<keyword evidence="5 8" id="KW-0804">Transcription</keyword>
<dbReference type="InterPro" id="IPR022691">
    <property type="entry name" value="Tscrpt_elong_fac_GreA/B_N"/>
</dbReference>
<protein>
    <recommendedName>
        <fullName evidence="2 8">Transcription elongation factor GreA</fullName>
    </recommendedName>
    <alternativeName>
        <fullName evidence="7 8">Transcript cleavage factor GreA</fullName>
    </alternativeName>
</protein>
<feature type="domain" description="Transcription elongation factor GreA/GreB N-terminal" evidence="11">
    <location>
        <begin position="7"/>
        <end position="76"/>
    </location>
</feature>
<evidence type="ECO:0000256" key="2">
    <source>
        <dbReference type="ARBA" id="ARBA00013729"/>
    </source>
</evidence>
<dbReference type="Pfam" id="PF03449">
    <property type="entry name" value="GreA_GreB_N"/>
    <property type="match status" value="1"/>
</dbReference>
<dbReference type="NCBIfam" id="TIGR01462">
    <property type="entry name" value="greA"/>
    <property type="match status" value="1"/>
</dbReference>
<sequence>MTSKETILTAEGLAKLEAELEELRTVKRLENEERLHEAIAHGDLSENSEYVSAKDEQARIEGRILELEQMVNTAKVIDNTKKRKTKVELGATVDIEDLSPDFEEDRLQSYTVVGTTEADPFAGKISNESPIGAAIMGKKVGTVVTVRTPVGDHQYKIIKIK</sequence>